<sequence length="486" mass="55784">MFLSASYIQGFYSSGQKIILLIFCLLFTVSLRAVRSAEEIKSVKADQILDTKQFNYLDKGSVITLQVMLPGQDKVVFESLMRIESTDKELYNLILSRSPQAGTELLWVCNSEVEKVQVSSPEDSISTDTMSVGFSVYFPADSVYISANGHSYAFSSHGIRSDRGYRFHILGDKRSHLKLLEGHAELLSVGKEEQHLSAWYWILLIIVVDMIVFLGMHWRRRRQKRLKASNRIEILTSFGDEGEKVKLPRYNAVYLFGGLQVFDRNGEEVSQRFSPLLRELFVLLILRSAENGISSEELTTMLWFDKDDVSAKNNRAVNLSKLRVLVESVGGCTISKISGNWRVQFEKNAFVDYYECLPERIRPDSLTTERIKIIAALTAKGGLLNECDYLWLDAFKSRIADNLIESLLKYATLLDEHEAFDTKLLISDIIFRFDSVNEAALRLKCATYVFMRKQYMAKTTYEHFCREYKSLYDEPFEHSFNSIISQ</sequence>
<dbReference type="GO" id="GO:0006355">
    <property type="term" value="P:regulation of DNA-templated transcription"/>
    <property type="evidence" value="ECO:0007669"/>
    <property type="project" value="TreeGrafter"/>
</dbReference>
<evidence type="ECO:0000313" key="3">
    <source>
        <dbReference type="EMBL" id="RHL38088.1"/>
    </source>
</evidence>
<dbReference type="EMBL" id="JAIWYE010000023">
    <property type="protein sequence ID" value="MCA4704324.1"/>
    <property type="molecule type" value="Genomic_DNA"/>
</dbReference>
<dbReference type="Proteomes" id="UP001198461">
    <property type="component" value="Unassembled WGS sequence"/>
</dbReference>
<organism evidence="3 4">
    <name type="scientific">Bacteroides xylanisolvens</name>
    <dbReference type="NCBI Taxonomy" id="371601"/>
    <lineage>
        <taxon>Bacteria</taxon>
        <taxon>Pseudomonadati</taxon>
        <taxon>Bacteroidota</taxon>
        <taxon>Bacteroidia</taxon>
        <taxon>Bacteroidales</taxon>
        <taxon>Bacteroidaceae</taxon>
        <taxon>Bacteroides</taxon>
    </lineage>
</organism>
<dbReference type="PANTHER" id="PTHR35807">
    <property type="entry name" value="TRANSCRIPTIONAL REGULATOR REDD-RELATED"/>
    <property type="match status" value="1"/>
</dbReference>
<dbReference type="EMBL" id="QROO01000011">
    <property type="protein sequence ID" value="RHL38088.1"/>
    <property type="molecule type" value="Genomic_DNA"/>
</dbReference>
<dbReference type="Proteomes" id="UP000284495">
    <property type="component" value="Unassembled WGS sequence"/>
</dbReference>
<protein>
    <recommendedName>
        <fullName evidence="5">DNA-binding transcriptional activator of the SARP family</fullName>
    </recommendedName>
</protein>
<reference evidence="3 4" key="1">
    <citation type="submission" date="2018-08" db="EMBL/GenBank/DDBJ databases">
        <title>A genome reference for cultivated species of the human gut microbiota.</title>
        <authorList>
            <person name="Zou Y."/>
            <person name="Xue W."/>
            <person name="Luo G."/>
        </authorList>
    </citation>
    <scope>NUCLEOTIDE SEQUENCE [LARGE SCALE GENOMIC DNA]</scope>
    <source>
        <strain evidence="3 4">AF38-2</strain>
    </source>
</reference>
<evidence type="ECO:0000313" key="4">
    <source>
        <dbReference type="Proteomes" id="UP000284495"/>
    </source>
</evidence>
<accession>A0A414GDI4</accession>
<proteinExistence type="predicted"/>
<reference evidence="2" key="2">
    <citation type="submission" date="2023-08" db="EMBL/GenBank/DDBJ databases">
        <title>Mucin Metabolism Genes Underlie the Key Renovations of Bacteroides xylanisolvens Genomes in Captive Great Apes.</title>
        <authorList>
            <person name="Nishida A.H."/>
        </authorList>
    </citation>
    <scope>NUCLEOTIDE SEQUENCE</scope>
    <source>
        <strain evidence="2">P13.H9</strain>
    </source>
</reference>
<dbReference type="PANTHER" id="PTHR35807:SF1">
    <property type="entry name" value="TRANSCRIPTIONAL REGULATOR REDD"/>
    <property type="match status" value="1"/>
</dbReference>
<name>A0A414GDI4_9BACE</name>
<dbReference type="InterPro" id="IPR051677">
    <property type="entry name" value="AfsR-DnrI-RedD_regulator"/>
</dbReference>
<keyword evidence="1" id="KW-1133">Transmembrane helix</keyword>
<comment type="caution">
    <text evidence="3">The sequence shown here is derived from an EMBL/GenBank/DDBJ whole genome shotgun (WGS) entry which is preliminary data.</text>
</comment>
<keyword evidence="1" id="KW-0472">Membrane</keyword>
<evidence type="ECO:0000313" key="2">
    <source>
        <dbReference type="EMBL" id="MCA4704324.1"/>
    </source>
</evidence>
<evidence type="ECO:0000256" key="1">
    <source>
        <dbReference type="SAM" id="Phobius"/>
    </source>
</evidence>
<evidence type="ECO:0008006" key="5">
    <source>
        <dbReference type="Google" id="ProtNLM"/>
    </source>
</evidence>
<feature type="transmembrane region" description="Helical" evidence="1">
    <location>
        <begin position="198"/>
        <end position="218"/>
    </location>
</feature>
<keyword evidence="1" id="KW-0812">Transmembrane</keyword>
<dbReference type="AlphaFoldDB" id="A0A414GDI4"/>
<dbReference type="GO" id="GO:0003677">
    <property type="term" value="F:DNA binding"/>
    <property type="evidence" value="ECO:0007669"/>
    <property type="project" value="TreeGrafter"/>
</dbReference>
<dbReference type="RefSeq" id="WP_008026218.1">
    <property type="nucleotide sequence ID" value="NZ_JAIWWH010000027.1"/>
</dbReference>
<gene>
    <name evidence="3" type="ORF">DW027_10170</name>
    <name evidence="2" type="ORF">LD004_11920</name>
</gene>
<dbReference type="Gene3D" id="1.10.10.10">
    <property type="entry name" value="Winged helix-like DNA-binding domain superfamily/Winged helix DNA-binding domain"/>
    <property type="match status" value="1"/>
</dbReference>
<dbReference type="InterPro" id="IPR036388">
    <property type="entry name" value="WH-like_DNA-bd_sf"/>
</dbReference>